<dbReference type="SMART" id="SM00827">
    <property type="entry name" value="PKS_AT"/>
    <property type="match status" value="1"/>
</dbReference>
<evidence type="ECO:0000256" key="6">
    <source>
        <dbReference type="ARBA" id="ARBA00022898"/>
    </source>
</evidence>
<evidence type="ECO:0000256" key="1">
    <source>
        <dbReference type="ARBA" id="ARBA00001957"/>
    </source>
</evidence>
<feature type="domain" description="Carrier" evidence="10">
    <location>
        <begin position="2506"/>
        <end position="2583"/>
    </location>
</feature>
<dbReference type="RefSeq" id="WP_396685369.1">
    <property type="nucleotide sequence ID" value="NZ_JBIRPU010000036.1"/>
</dbReference>
<keyword evidence="7" id="KW-0012">Acyltransferase</keyword>
<evidence type="ECO:0000256" key="5">
    <source>
        <dbReference type="ARBA" id="ARBA00022679"/>
    </source>
</evidence>
<dbReference type="SUPFAM" id="SSF51735">
    <property type="entry name" value="NAD(P)-binding Rossmann-fold domains"/>
    <property type="match status" value="3"/>
</dbReference>
<organism evidence="12 13">
    <name type="scientific">Micromonospora rubida</name>
    <dbReference type="NCBI Taxonomy" id="2697657"/>
    <lineage>
        <taxon>Bacteria</taxon>
        <taxon>Bacillati</taxon>
        <taxon>Actinomycetota</taxon>
        <taxon>Actinomycetes</taxon>
        <taxon>Micromonosporales</taxon>
        <taxon>Micromonosporaceae</taxon>
        <taxon>Micromonospora</taxon>
    </lineage>
</organism>
<dbReference type="PANTHER" id="PTHR43775">
    <property type="entry name" value="FATTY ACID SYNTHASE"/>
    <property type="match status" value="1"/>
</dbReference>
<feature type="domain" description="Ketosynthase family 3 (KS3)" evidence="11">
    <location>
        <begin position="1105"/>
        <end position="1539"/>
    </location>
</feature>
<dbReference type="InterPro" id="IPR000873">
    <property type="entry name" value="AMP-dep_synth/lig_dom"/>
</dbReference>
<dbReference type="SMART" id="SM00825">
    <property type="entry name" value="PKS_KS"/>
    <property type="match status" value="2"/>
</dbReference>
<dbReference type="Gene3D" id="3.40.50.980">
    <property type="match status" value="2"/>
</dbReference>
<dbReference type="InterPro" id="IPR010080">
    <property type="entry name" value="Thioester_reductase-like_dom"/>
</dbReference>
<dbReference type="Gene3D" id="2.30.38.10">
    <property type="entry name" value="Luciferase, Domain 3"/>
    <property type="match status" value="1"/>
</dbReference>
<dbReference type="Gene3D" id="3.30.559.10">
    <property type="entry name" value="Chloramphenicol acetyltransferase-like domain"/>
    <property type="match status" value="1"/>
</dbReference>
<dbReference type="SUPFAM" id="SSF53383">
    <property type="entry name" value="PLP-dependent transferases"/>
    <property type="match status" value="1"/>
</dbReference>
<comment type="caution">
    <text evidence="12">The sequence shown here is derived from an EMBL/GenBank/DDBJ whole genome shotgun (WGS) entry which is preliminary data.</text>
</comment>
<protein>
    <submittedName>
        <fullName evidence="12">Amino acid adenylation domain-containing protein</fullName>
    </submittedName>
</protein>
<dbReference type="Gene3D" id="3.40.47.10">
    <property type="match status" value="2"/>
</dbReference>
<comment type="cofactor">
    <cofactor evidence="1">
        <name>pantetheine 4'-phosphate</name>
        <dbReference type="ChEBI" id="CHEBI:47942"/>
    </cofactor>
</comment>
<dbReference type="Gene3D" id="3.90.1150.10">
    <property type="entry name" value="Aspartate Aminotransferase, domain 1"/>
    <property type="match status" value="1"/>
</dbReference>
<dbReference type="InterPro" id="IPR009081">
    <property type="entry name" value="PP-bd_ACP"/>
</dbReference>
<dbReference type="SUPFAM" id="SSF47336">
    <property type="entry name" value="ACP-like"/>
    <property type="match status" value="3"/>
</dbReference>
<dbReference type="InterPro" id="IPR015424">
    <property type="entry name" value="PyrdxlP-dep_Trfase"/>
</dbReference>
<feature type="region of interest" description="Disordered" evidence="9">
    <location>
        <begin position="1085"/>
        <end position="1104"/>
    </location>
</feature>
<dbReference type="Gene3D" id="1.10.1200.10">
    <property type="entry name" value="ACP-like"/>
    <property type="match status" value="3"/>
</dbReference>
<dbReference type="Gene3D" id="3.40.50.720">
    <property type="entry name" value="NAD(P)-binding Rossmann-like Domain"/>
    <property type="match status" value="2"/>
</dbReference>
<proteinExistence type="inferred from homology"/>
<dbReference type="SUPFAM" id="SSF52777">
    <property type="entry name" value="CoA-dependent acyltransferases"/>
    <property type="match status" value="2"/>
</dbReference>
<evidence type="ECO:0000259" key="10">
    <source>
        <dbReference type="PROSITE" id="PS50075"/>
    </source>
</evidence>
<dbReference type="Gene3D" id="3.40.366.10">
    <property type="entry name" value="Malonyl-Coenzyme A Acyl Carrier Protein, domain 2"/>
    <property type="match status" value="1"/>
</dbReference>
<dbReference type="InterPro" id="IPR050091">
    <property type="entry name" value="PKS_NRPS_Biosynth_Enz"/>
</dbReference>
<feature type="region of interest" description="Disordered" evidence="9">
    <location>
        <begin position="3334"/>
        <end position="3366"/>
    </location>
</feature>
<dbReference type="EMBL" id="JBIRPU010000036">
    <property type="protein sequence ID" value="MFI0796861.1"/>
    <property type="molecule type" value="Genomic_DNA"/>
</dbReference>
<dbReference type="SMART" id="SM00822">
    <property type="entry name" value="PKS_KR"/>
    <property type="match status" value="1"/>
</dbReference>
<sequence length="4224" mass="452268">MPVPTESDDSSLMTDAQHFPASAEQERAFVLDRKASDTVAPHTYRAWVVSGPLSTDVVRRALEQLTSRHEILRTDLSDESGRLTQVVRARVEPDLTVADLLAAGPAGAEAADEAAHGLVEDFVSRRFDLSAAPLWRMLLVRLAETRHLAVLCMHPAVADATTPAAAFGELLALYAEAADPAALGEAADPAGAAEPGPTTPVQYRDYARRQRTIEPQVMRRDEHYWSEVLSGGPQPSGLPMFGTRPATLDYRCRGLRRVLPAEVAVRVDEIASRTGGEPGRVLAAACAALLYRYGARDGVTFGHQLSGRRPDPARPALGPYRSPVMLRLPIDVGTTFEEALRCTAARLHQAEQHADHPFEWIVRAEPSRDAGGLAPFRLVFDGDLGTVIASRPGLLRVQDYPLPPVSVGYDVQVTARRLTDGVALDWSYAADLYTAEQIAQVADHVVQLLSAASRSPQLPIATLPYLDAADLALIEQRWNTARTPYPRHAVHRLIEEQVARTPQAIALEFGGRRLRYDELDQQAARLARHLTAFGARPGQTVGLCLDRSIDLVVAVVAILKSGCAVVPLDPAYPADRLRFMVDDAGLRIVVTARSLVDRTPALGGLFTGLTQIRTDADAAMIDSRTAERPSGDPSPDAIAYCIYTSGSTGRPKGVVVEHAALANLVSWHRSAWLSDVGTRTLLYSPISFDVSFHEILAGLCTGATLIQVDEATRRNPMALLEFAHEQRVAKWYMPFVTLQQMAQAAQTAPVPADLREIIVGGEVLRITPEIRDFARRTGCVIHNHYGSTECIDVATHTLSGDPARWPSVVPIGRANVHNMNLYILDDAGQPVPEGVVGELYAEGDCLAAHYHGRPELTAERFLPSPFGIQGPRLYRMGDLGRYLPDGTVECLGRADNQVKIRGYRVEPSEVEAVLAEHATVAECVVVAKATGRGQNQLVAYVVPATGVDGRDLPDRLRADLTLRLPDYMTPTAYVLLDALPLTPSGKADVRALPDARATPPTAAGQSDPADPPAGSDWTVIISRIWADLLDLAEVPAHRSFFELGGDSIALVRAHQLITEIADHHIPVDALFRHPTVAQLSRFLGSTARPGGAESEPGQPAEPTQGRDVAIIGMACRVPGAADLDQFWQNLREGVESITVLPSAAIHRLERDQTADPHFVPVAAMVTGADQFDAAFFGYSAAEAAVIDPQQRLFLECAWEAVENAGFDPARNQVGVWAGASLNTYLINNVLPAKLPGRTFLSHRHFDEATELRIEQGNAGDHLPMRVSFKLDLRGPSVNVQSTCSTSLVAVHQAVQALVSDDCDVALAGGVSVVTPQNTGYLWRDGMMVATDGHCRAFDVQADGTVFGNGLGVVVLKRLSAAVADGDHIYAVIKGSAVNNDGAAKMDYSGPSVVAQADVIARAHERAGVTADSISYIEAHGTGTRLGDPIEIAGLVEAFGRSTRHAGATCAIGSVKTNIGHLDEAAGVVGLIKTALSLHHGELPPSLHFRTPNPMSALAQSPFHVNAELRDWPAEPGKPRRAGVSSFGMGGTNCHVVLEEAPTPRDHPPTSPDRGAYLLPISARTTAALRGNLERYRDRIEHQDERAFADFCYSAATGRRHFEARIAIQAADAAGALAQLTALLNGRDLGDVVSRADQTGPPLAFVVSGQGTQYPGMARSLYDTQPVFRAALNECDELLRPLIGRSLTGILYGAEPDPTIDDTAIAQPALFSIGYALSRLWRSWGVEPGVLLGHSIGEYVAACVAGVFSLHDALRLVAARGRLMQELPRDGAMAQVGIGAQALGGYLRDVDGAVAIAAVNAPGLTVISGRRDVLDAVCRALQRDGVPVSALTVSHAFHSPLMNPVLAPFRAIADTVRYSPPVIDIISTVTGVPIPGTEIASAGYWVRHIVDPVEFDRAVAVAEQRGVRLFLELGPKPVLTGLARQRPGVDQVRWLPSVTPHDPHAAITAYRELYLAGVPVDWTGFDAPFGRRRIPLPTYAFQRRRHWLEPPTGAGPLNPSPPPPPAPQADSTDEDSAVRTQTLIVSWEPAVSGGTAPGSPSCRVVVVGAEDGLAPRLADTLRARGGVAVDPVLGGSTESSDERLTRLFSRYEQSSARVHVVFVPDAAEPADATMRRLTGVRTILRRMVGRPSAHRLWLVAPGGQPDPVAGDGPLPAGLAALARTVNAEHPDLHCVALSVPHGYGPGDLALAAGLIEGGIPDGEEQLAIRDGRVLVPRLRPRPGGDEVTSELPIRRDGTYLITGGTGGLGLHLAVAVAAARPVRVILVSRSGEPHHDDRAAWAALRAIGPAVRVVAADVADETRMRQVVAECGADLRGVFHCAGVLEDGILLRQSDDAFAAVVRPKVEGARVLHQVTRHLRLDFFVLFSSLASLLGYRGQGVYAVANESLDELARWRRQQGLPALSVSWGSWAEAGMTDRLPDRYRAQLLAEGEHLLSWRDGVRALATLMAGDTPHAAVTRMDWARFAATRPRIPSMITSLIGDPTGKTHDAGRAPFAERLRAAPPPRARQILRDTVTTEVRRLLGDEVGPLDPTRGFEELGVDSLGALDLRSRLQTVLGRSLPATLAFELPCLDDLVRHLEEKHFDADIRAVPTPYPETGSGRSATEPPPATAPEPEPAGSDAVAIIGMSCRLPGANTPEAFWRLVVEGRDAIGEIPPDRWDLERWYDASPEAEGKMYVRRAALIDDLDAFDPAFFGISPREAATMDPRHRLLLESAWSAVESAGIDPSTLRGTNTGVYLGCDEFLNDYLRQAETQLGVEPHLATGTTLSFSAGRVSYKLGLHGPSMVIATACSSSLVALHAATRAVRQAECAMAIVAGAKLMLAPEETAQLCRLAALAPDGVSKAFAADADGFGRGEGAATLLLKRLDQAVADGDPVLAVIRGSAVNHDGSSAGLTVPNGAAQSRLIAKALTDAGVAPADVTYLETHGTGTQLGDPIEVRALAEAFGGRSTPLLIGSVKANIGHLEEAAGLAGVIKTVLALQHGVIPPQIHCAELNRNVDWADLPLAVPRIATGWPAGAARIAGVSSFGMSGTNAHVVLQAYAPSAAAAAPTEASADRANVLFPFSGRDKADLDAVLRQFVEFLSTPRDPAEVAYTLQTGRRSHPYRCAVLASDTTALRDRLQTVLSGAPDAHDVLRGRAETAGPGTRPAQPPVVAADLAGTARAWCDGYAVDWPSLHAGPRPRRVALPTYPFKRNRLWVGEERTAHVQPQQAPHTTEPAESPVRNELLASLRTHLAELLGMRPADLSATARVDELGADSLTFMRISQFLRDRYQVVISFQQLIEEAATIESLVGVVSERLPSPASAVSSPALVAGVSSPAAVLGVPARLQAPARPELRSGPLGRRSGPPETEPPDNGPLTTEQLTDPQSRFLTELVAAYSARTRRSKEEAENDRAVLANCRMLPWQALCKEMSYPIVVDRSCGARFVDMDGNEYLDISMGYGVHLFGHQPDFVVQALRAQLDRGLHIGPQADQAGHVARLLCELTGMARAVFCNSGTEAVMAALRFARAATKRTRFVMFEGSYHGWSDNTLALPAGDQGAIPMARGIGAGVMNDVVVLEYGTRESLEKIRELGPQLAAVLVEPVQSRRPDLQPIDFLRELREITRVSGSALVFDEVITGFRVHPGGAQVWSGVEADIVTYGKVLGGGMPIGAVAGRAEFMDTVDGGAWRYGDGSSPSVPTTFFGGTFNKNPLTMAAAHAVLTHVRATGPTVQQRLADSVSGLAEDFNAFCRDEGFPLRIVHFSSMFRFIGEGEYSLQRFPLAIDLFFHLLTLRGIYVLETRVCFLSSSHTPDDLQFILQTAQSCLRTLRGAGFFATADGTRGAATTGTVRSSRLAGEARLDLAFAPHCSTPAAEARDVLLTGATGFLGAYLTADLLRHTGATVHCLVRARDARHARDRVLDNLAAYGRLTGVSADRLVGIPADLAAARLGLSDDVWNRLAATMDAIYHNGAQVNSLLSYEKLRAVNVDGTRELLRLATQGRPKTFHHISSDAVFDAYGYHRQAKIYEDEPLAHGDSLYGGGYAETKWVADKLVANARAAGLTAAIYRPGMLTGASTDGCGQLNDFFARFLKGIIQLGICPELDGTIDVAPVDVVSRTVVEISVSGGGGTYHLTHPEPISYRGFIDAVVDAGYPVEVVPLHVWDAALAKLRYEDDNALYPLLPLFTESVDPVFRRSRLDVRNTAAAVGGSVPVSPDLLTLIATYLERFSAAGFLPEPLAARPTR</sequence>
<dbReference type="PROSITE" id="PS52004">
    <property type="entry name" value="KS3_2"/>
    <property type="match status" value="2"/>
</dbReference>
<dbReference type="NCBIfam" id="TIGR01733">
    <property type="entry name" value="AA-adenyl-dom"/>
    <property type="match status" value="1"/>
</dbReference>
<feature type="domain" description="Carrier" evidence="10">
    <location>
        <begin position="1012"/>
        <end position="1087"/>
    </location>
</feature>
<dbReference type="InterPro" id="IPR020841">
    <property type="entry name" value="PKS_Beta-ketoAc_synthase_dom"/>
</dbReference>
<keyword evidence="2" id="KW-0596">Phosphopantetheine</keyword>
<dbReference type="InterPro" id="IPR016035">
    <property type="entry name" value="Acyl_Trfase/lysoPLipase"/>
</dbReference>
<dbReference type="PROSITE" id="PS50075">
    <property type="entry name" value="CARRIER"/>
    <property type="match status" value="3"/>
</dbReference>
<evidence type="ECO:0000313" key="13">
    <source>
        <dbReference type="Proteomes" id="UP001611075"/>
    </source>
</evidence>
<dbReference type="CDD" id="cd00833">
    <property type="entry name" value="PKS"/>
    <property type="match status" value="2"/>
</dbReference>
<dbReference type="SUPFAM" id="SSF53901">
    <property type="entry name" value="Thiolase-like"/>
    <property type="match status" value="2"/>
</dbReference>
<evidence type="ECO:0000256" key="7">
    <source>
        <dbReference type="ARBA" id="ARBA00023315"/>
    </source>
</evidence>
<dbReference type="InterPro" id="IPR016036">
    <property type="entry name" value="Malonyl_transacylase_ACP-bd"/>
</dbReference>
<dbReference type="Gene3D" id="3.30.70.3290">
    <property type="match status" value="2"/>
</dbReference>
<dbReference type="SUPFAM" id="SSF56801">
    <property type="entry name" value="Acetyl-CoA synthetase-like"/>
    <property type="match status" value="1"/>
</dbReference>
<dbReference type="Pfam" id="PF16197">
    <property type="entry name" value="KAsynt_C_assoc"/>
    <property type="match status" value="2"/>
</dbReference>
<evidence type="ECO:0000256" key="8">
    <source>
        <dbReference type="ARBA" id="ARBA00029443"/>
    </source>
</evidence>
<dbReference type="CDD" id="cd05235">
    <property type="entry name" value="SDR_e1"/>
    <property type="match status" value="1"/>
</dbReference>
<dbReference type="SUPFAM" id="SSF55048">
    <property type="entry name" value="Probable ACP-binding domain of malonyl-CoA ACP transacylase"/>
    <property type="match status" value="1"/>
</dbReference>
<dbReference type="Pfam" id="PF00202">
    <property type="entry name" value="Aminotran_3"/>
    <property type="match status" value="1"/>
</dbReference>
<dbReference type="PROSITE" id="PS00606">
    <property type="entry name" value="KS3_1"/>
    <property type="match status" value="1"/>
</dbReference>
<dbReference type="InterPro" id="IPR045851">
    <property type="entry name" value="AMP-bd_C_sf"/>
</dbReference>
<dbReference type="Gene3D" id="3.30.300.30">
    <property type="match status" value="1"/>
</dbReference>
<dbReference type="Pfam" id="PF00698">
    <property type="entry name" value="Acyl_transf_1"/>
    <property type="match status" value="1"/>
</dbReference>
<keyword evidence="6" id="KW-0663">Pyridoxal phosphate</keyword>
<evidence type="ECO:0000313" key="12">
    <source>
        <dbReference type="EMBL" id="MFI0796861.1"/>
    </source>
</evidence>
<keyword evidence="3" id="KW-0597">Phosphoprotein</keyword>
<keyword evidence="5" id="KW-0808">Transferase</keyword>
<name>A0ABW7SWL3_9ACTN</name>
<dbReference type="InterPro" id="IPR015422">
    <property type="entry name" value="PyrdxlP-dep_Trfase_small"/>
</dbReference>
<dbReference type="InterPro" id="IPR006162">
    <property type="entry name" value="Ppantetheine_attach_site"/>
</dbReference>
<feature type="region of interest" description="Disordered" evidence="9">
    <location>
        <begin position="2589"/>
        <end position="2620"/>
    </location>
</feature>
<comment type="similarity">
    <text evidence="8">In the C-terminal section; belongs to the NRP synthetase family.</text>
</comment>
<dbReference type="Pfam" id="PF07993">
    <property type="entry name" value="NAD_binding_4"/>
    <property type="match status" value="1"/>
</dbReference>
<dbReference type="InterPro" id="IPR013968">
    <property type="entry name" value="PKS_KR"/>
</dbReference>
<dbReference type="InterPro" id="IPR032821">
    <property type="entry name" value="PKS_assoc"/>
</dbReference>
<dbReference type="NCBIfam" id="TIGR01746">
    <property type="entry name" value="Thioester-redct"/>
    <property type="match status" value="1"/>
</dbReference>
<dbReference type="InterPro" id="IPR020806">
    <property type="entry name" value="PKS_PP-bd"/>
</dbReference>
<dbReference type="Pfam" id="PF00109">
    <property type="entry name" value="ketoacyl-synt"/>
    <property type="match status" value="2"/>
</dbReference>
<dbReference type="Pfam" id="PF00668">
    <property type="entry name" value="Condensation"/>
    <property type="match status" value="1"/>
</dbReference>
<dbReference type="SMART" id="SM00823">
    <property type="entry name" value="PKS_PP"/>
    <property type="match status" value="3"/>
</dbReference>
<evidence type="ECO:0000256" key="4">
    <source>
        <dbReference type="ARBA" id="ARBA00022598"/>
    </source>
</evidence>
<dbReference type="InterPro" id="IPR001227">
    <property type="entry name" value="Ac_transferase_dom_sf"/>
</dbReference>
<keyword evidence="4" id="KW-0436">Ligase</keyword>
<feature type="compositionally biased region" description="Pro residues" evidence="9">
    <location>
        <begin position="2606"/>
        <end position="2616"/>
    </location>
</feature>
<dbReference type="CDD" id="cd00610">
    <property type="entry name" value="OAT_like"/>
    <property type="match status" value="1"/>
</dbReference>
<evidence type="ECO:0000256" key="2">
    <source>
        <dbReference type="ARBA" id="ARBA00022450"/>
    </source>
</evidence>
<dbReference type="InterPro" id="IPR023213">
    <property type="entry name" value="CAT-like_dom_sf"/>
</dbReference>
<dbReference type="PROSITE" id="PS00600">
    <property type="entry name" value="AA_TRANSFER_CLASS_3"/>
    <property type="match status" value="1"/>
</dbReference>
<dbReference type="InterPro" id="IPR014031">
    <property type="entry name" value="Ketoacyl_synth_C"/>
</dbReference>
<feature type="domain" description="Carrier" evidence="10">
    <location>
        <begin position="3223"/>
        <end position="3301"/>
    </location>
</feature>
<dbReference type="InterPro" id="IPR013120">
    <property type="entry name" value="FAR_NAD-bd"/>
</dbReference>
<evidence type="ECO:0000256" key="3">
    <source>
        <dbReference type="ARBA" id="ARBA00022553"/>
    </source>
</evidence>
<feature type="region of interest" description="Disordered" evidence="9">
    <location>
        <begin position="1987"/>
        <end position="2016"/>
    </location>
</feature>
<dbReference type="InterPro" id="IPR016039">
    <property type="entry name" value="Thiolase-like"/>
</dbReference>
<dbReference type="PANTHER" id="PTHR43775:SF51">
    <property type="entry name" value="INACTIVE PHENOLPHTHIOCEROL SYNTHESIS POLYKETIDE SYNTHASE TYPE I PKS1-RELATED"/>
    <property type="match status" value="1"/>
</dbReference>
<dbReference type="InterPro" id="IPR057326">
    <property type="entry name" value="KR_dom"/>
</dbReference>
<feature type="compositionally biased region" description="Pro residues" evidence="9">
    <location>
        <begin position="1997"/>
        <end position="2006"/>
    </location>
</feature>
<dbReference type="InterPro" id="IPR014030">
    <property type="entry name" value="Ketoacyl_synth_N"/>
</dbReference>
<gene>
    <name evidence="12" type="ORF">ACH4OY_29865</name>
</gene>
<reference evidence="12 13" key="1">
    <citation type="submission" date="2024-10" db="EMBL/GenBank/DDBJ databases">
        <title>The Natural Products Discovery Center: Release of the First 8490 Sequenced Strains for Exploring Actinobacteria Biosynthetic Diversity.</title>
        <authorList>
            <person name="Kalkreuter E."/>
            <person name="Kautsar S.A."/>
            <person name="Yang D."/>
            <person name="Bader C.D."/>
            <person name="Teijaro C.N."/>
            <person name="Fluegel L."/>
            <person name="Davis C.M."/>
            <person name="Simpson J.R."/>
            <person name="Lauterbach L."/>
            <person name="Steele A.D."/>
            <person name="Gui C."/>
            <person name="Meng S."/>
            <person name="Li G."/>
            <person name="Viehrig K."/>
            <person name="Ye F."/>
            <person name="Su P."/>
            <person name="Kiefer A.F."/>
            <person name="Nichols A."/>
            <person name="Cepeda A.J."/>
            <person name="Yan W."/>
            <person name="Fan B."/>
            <person name="Jiang Y."/>
            <person name="Adhikari A."/>
            <person name="Zheng C.-J."/>
            <person name="Schuster L."/>
            <person name="Cowan T.M."/>
            <person name="Smanski M.J."/>
            <person name="Chevrette M.G."/>
            <person name="De Carvalho L.P.S."/>
            <person name="Shen B."/>
        </authorList>
    </citation>
    <scope>NUCLEOTIDE SEQUENCE [LARGE SCALE GENOMIC DNA]</scope>
    <source>
        <strain evidence="12 13">NPDC021253</strain>
    </source>
</reference>
<dbReference type="Gene3D" id="3.30.559.30">
    <property type="entry name" value="Nonribosomal peptide synthetase, condensation domain"/>
    <property type="match status" value="1"/>
</dbReference>
<accession>A0ABW7SWL3</accession>
<dbReference type="InterPro" id="IPR001242">
    <property type="entry name" value="Condensation_dom"/>
</dbReference>
<dbReference type="Proteomes" id="UP001611075">
    <property type="component" value="Unassembled WGS sequence"/>
</dbReference>
<dbReference type="Pfam" id="PF08659">
    <property type="entry name" value="KR"/>
    <property type="match status" value="1"/>
</dbReference>
<dbReference type="InterPro" id="IPR015421">
    <property type="entry name" value="PyrdxlP-dep_Trfase_major"/>
</dbReference>
<dbReference type="InterPro" id="IPR036736">
    <property type="entry name" value="ACP-like_sf"/>
</dbReference>
<dbReference type="Pfam" id="PF13193">
    <property type="entry name" value="AMP-binding_C"/>
    <property type="match status" value="1"/>
</dbReference>
<dbReference type="InterPro" id="IPR014043">
    <property type="entry name" value="Acyl_transferase_dom"/>
</dbReference>
<dbReference type="Pfam" id="PF02801">
    <property type="entry name" value="Ketoacyl-synt_C"/>
    <property type="match status" value="2"/>
</dbReference>
<dbReference type="InterPro" id="IPR036291">
    <property type="entry name" value="NAD(P)-bd_dom_sf"/>
</dbReference>
<evidence type="ECO:0000259" key="11">
    <source>
        <dbReference type="PROSITE" id="PS52004"/>
    </source>
</evidence>
<dbReference type="SMART" id="SM01294">
    <property type="entry name" value="PKS_PP_betabranch"/>
    <property type="match status" value="1"/>
</dbReference>
<dbReference type="InterPro" id="IPR005814">
    <property type="entry name" value="Aminotrans_3"/>
</dbReference>
<dbReference type="InterPro" id="IPR025110">
    <property type="entry name" value="AMP-bd_C"/>
</dbReference>
<dbReference type="Pfam" id="PF00550">
    <property type="entry name" value="PP-binding"/>
    <property type="match status" value="3"/>
</dbReference>
<feature type="domain" description="Ketosynthase family 3 (KS3)" evidence="11">
    <location>
        <begin position="2620"/>
        <end position="3041"/>
    </location>
</feature>
<keyword evidence="13" id="KW-1185">Reference proteome</keyword>
<evidence type="ECO:0000256" key="9">
    <source>
        <dbReference type="SAM" id="MobiDB-lite"/>
    </source>
</evidence>
<dbReference type="InterPro" id="IPR010071">
    <property type="entry name" value="AA_adenyl_dom"/>
</dbReference>
<dbReference type="PROSITE" id="PS00012">
    <property type="entry name" value="PHOSPHOPANTETHEINE"/>
    <property type="match status" value="2"/>
</dbReference>
<dbReference type="Pfam" id="PF00501">
    <property type="entry name" value="AMP-binding"/>
    <property type="match status" value="1"/>
</dbReference>
<dbReference type="InterPro" id="IPR018201">
    <property type="entry name" value="Ketoacyl_synth_AS"/>
</dbReference>
<dbReference type="InterPro" id="IPR049704">
    <property type="entry name" value="Aminotrans_3_PPA_site"/>
</dbReference>
<dbReference type="Gene3D" id="3.40.640.10">
    <property type="entry name" value="Type I PLP-dependent aspartate aminotransferase-like (Major domain)"/>
    <property type="match status" value="1"/>
</dbReference>
<dbReference type="SUPFAM" id="SSF52151">
    <property type="entry name" value="FabD/lysophospholipase-like"/>
    <property type="match status" value="1"/>
</dbReference>